<dbReference type="Proteomes" id="UP000635316">
    <property type="component" value="Unassembled WGS sequence"/>
</dbReference>
<keyword evidence="4" id="KW-0804">Transcription</keyword>
<proteinExistence type="inferred from homology"/>
<evidence type="ECO:0000256" key="2">
    <source>
        <dbReference type="ARBA" id="ARBA00023015"/>
    </source>
</evidence>
<evidence type="ECO:0000313" key="7">
    <source>
        <dbReference type="EMBL" id="MBK1782662.1"/>
    </source>
</evidence>
<feature type="domain" description="RNA polymerase sigma-70 region 2" evidence="5">
    <location>
        <begin position="33"/>
        <end position="99"/>
    </location>
</feature>
<comment type="similarity">
    <text evidence="1">Belongs to the sigma-70 factor family. ECF subfamily.</text>
</comment>
<gene>
    <name evidence="7" type="ORF">JHL22_15735</name>
</gene>
<feature type="domain" description="RNA polymerase sigma factor 70 region 4 type 2" evidence="6">
    <location>
        <begin position="142"/>
        <end position="192"/>
    </location>
</feature>
<accession>A0ABS1EI25</accession>
<dbReference type="InterPro" id="IPR013324">
    <property type="entry name" value="RNA_pol_sigma_r3/r4-like"/>
</dbReference>
<reference evidence="7 8" key="1">
    <citation type="submission" date="2020-12" db="EMBL/GenBank/DDBJ databases">
        <authorList>
            <person name="Lu T."/>
            <person name="Wang Q."/>
            <person name="Han X."/>
        </authorList>
    </citation>
    <scope>NUCLEOTIDE SEQUENCE [LARGE SCALE GENOMIC DNA]</scope>
    <source>
        <strain evidence="7 8">WQ 585</strain>
    </source>
</reference>
<keyword evidence="8" id="KW-1185">Reference proteome</keyword>
<dbReference type="NCBIfam" id="TIGR02937">
    <property type="entry name" value="sigma70-ECF"/>
    <property type="match status" value="1"/>
</dbReference>
<evidence type="ECO:0000256" key="1">
    <source>
        <dbReference type="ARBA" id="ARBA00010641"/>
    </source>
</evidence>
<dbReference type="Gene3D" id="1.10.10.10">
    <property type="entry name" value="Winged helix-like DNA-binding domain superfamily/Winged helix DNA-binding domain"/>
    <property type="match status" value="1"/>
</dbReference>
<dbReference type="RefSeq" id="WP_200239546.1">
    <property type="nucleotide sequence ID" value="NZ_JAENGP010000031.1"/>
</dbReference>
<dbReference type="NCBIfam" id="NF008888">
    <property type="entry name" value="PRK11922.1"/>
    <property type="match status" value="1"/>
</dbReference>
<keyword evidence="3" id="KW-0731">Sigma factor</keyword>
<dbReference type="SUPFAM" id="SSF88659">
    <property type="entry name" value="Sigma3 and sigma4 domains of RNA polymerase sigma factors"/>
    <property type="match status" value="1"/>
</dbReference>
<keyword evidence="2" id="KW-0805">Transcription regulation</keyword>
<dbReference type="EMBL" id="JAENGP010000031">
    <property type="protein sequence ID" value="MBK1782662.1"/>
    <property type="molecule type" value="Genomic_DNA"/>
</dbReference>
<dbReference type="CDD" id="cd06171">
    <property type="entry name" value="Sigma70_r4"/>
    <property type="match status" value="1"/>
</dbReference>
<dbReference type="InterPro" id="IPR039425">
    <property type="entry name" value="RNA_pol_sigma-70-like"/>
</dbReference>
<protein>
    <submittedName>
        <fullName evidence="7">RNA polymerase sigma factor</fullName>
    </submittedName>
</protein>
<dbReference type="Gene3D" id="1.10.1740.10">
    <property type="match status" value="1"/>
</dbReference>
<dbReference type="InterPro" id="IPR013249">
    <property type="entry name" value="RNA_pol_sigma70_r4_t2"/>
</dbReference>
<evidence type="ECO:0000256" key="3">
    <source>
        <dbReference type="ARBA" id="ARBA00023082"/>
    </source>
</evidence>
<sequence>MPLDMPRTASAETSDNDLVFQIIAGNTPAFEILVRRYNPRLFRVARSILKQDADAEDALQEAYIHAFLHLAAFRAEALFSTWLTRIVINESLGRIRKNRQWNNVIDLHENISPTDIAEGATMRVTHHSEPEHQVLQTEIRHLIEQKLDTLPPLLRLVFILRAIEEIPSTEVAALLEVPEATVRTRFFRARQLMQEALSREIEAAYGDVFAFDGERCDKIVAAVMARLH</sequence>
<name>A0ABS1EI25_9BURK</name>
<comment type="caution">
    <text evidence="7">The sequence shown here is derived from an EMBL/GenBank/DDBJ whole genome shotgun (WGS) entry which is preliminary data.</text>
</comment>
<dbReference type="PANTHER" id="PTHR43133:SF51">
    <property type="entry name" value="RNA POLYMERASE SIGMA FACTOR"/>
    <property type="match status" value="1"/>
</dbReference>
<evidence type="ECO:0000313" key="8">
    <source>
        <dbReference type="Proteomes" id="UP000635316"/>
    </source>
</evidence>
<dbReference type="Pfam" id="PF04542">
    <property type="entry name" value="Sigma70_r2"/>
    <property type="match status" value="1"/>
</dbReference>
<organism evidence="7 8">
    <name type="scientific">Advenella mandrilli</name>
    <dbReference type="NCBI Taxonomy" id="2800330"/>
    <lineage>
        <taxon>Bacteria</taxon>
        <taxon>Pseudomonadati</taxon>
        <taxon>Pseudomonadota</taxon>
        <taxon>Betaproteobacteria</taxon>
        <taxon>Burkholderiales</taxon>
        <taxon>Alcaligenaceae</taxon>
    </lineage>
</organism>
<dbReference type="SUPFAM" id="SSF88946">
    <property type="entry name" value="Sigma2 domain of RNA polymerase sigma factors"/>
    <property type="match status" value="1"/>
</dbReference>
<dbReference type="InterPro" id="IPR007627">
    <property type="entry name" value="RNA_pol_sigma70_r2"/>
</dbReference>
<evidence type="ECO:0000259" key="5">
    <source>
        <dbReference type="Pfam" id="PF04542"/>
    </source>
</evidence>
<dbReference type="InterPro" id="IPR013325">
    <property type="entry name" value="RNA_pol_sigma_r2"/>
</dbReference>
<dbReference type="InterPro" id="IPR014284">
    <property type="entry name" value="RNA_pol_sigma-70_dom"/>
</dbReference>
<dbReference type="InterPro" id="IPR036388">
    <property type="entry name" value="WH-like_DNA-bd_sf"/>
</dbReference>
<evidence type="ECO:0000259" key="6">
    <source>
        <dbReference type="Pfam" id="PF08281"/>
    </source>
</evidence>
<dbReference type="PANTHER" id="PTHR43133">
    <property type="entry name" value="RNA POLYMERASE ECF-TYPE SIGMA FACTO"/>
    <property type="match status" value="1"/>
</dbReference>
<dbReference type="Pfam" id="PF08281">
    <property type="entry name" value="Sigma70_r4_2"/>
    <property type="match status" value="1"/>
</dbReference>
<evidence type="ECO:0000256" key="4">
    <source>
        <dbReference type="ARBA" id="ARBA00023163"/>
    </source>
</evidence>